<dbReference type="EMBL" id="JARPMG010000009">
    <property type="protein sequence ID" value="KAJ8098491.1"/>
    <property type="molecule type" value="Genomic_DNA"/>
</dbReference>
<comment type="caution">
    <text evidence="2">The sequence shown here is derived from an EMBL/GenBank/DDBJ whole genome shotgun (WGS) entry which is preliminary data.</text>
</comment>
<dbReference type="Proteomes" id="UP001217417">
    <property type="component" value="Unassembled WGS sequence"/>
</dbReference>
<keyword evidence="3" id="KW-1185">Reference proteome</keyword>
<evidence type="ECO:0000256" key="1">
    <source>
        <dbReference type="SAM" id="Phobius"/>
    </source>
</evidence>
<keyword evidence="1" id="KW-0812">Transmembrane</keyword>
<keyword evidence="1" id="KW-0472">Membrane</keyword>
<feature type="transmembrane region" description="Helical" evidence="1">
    <location>
        <begin position="38"/>
        <end position="56"/>
    </location>
</feature>
<dbReference type="AlphaFoldDB" id="A0AAD7QNI8"/>
<keyword evidence="1" id="KW-1133">Transmembrane helix</keyword>
<reference evidence="2" key="1">
    <citation type="submission" date="2023-03" db="EMBL/GenBank/DDBJ databases">
        <title>Near-Complete genome sequence of Lipomyces tetrasporous NRRL Y-64009, an oleaginous yeast capable of growing on lignocellulosic hydrolysates.</title>
        <authorList>
            <consortium name="Lawrence Berkeley National Laboratory"/>
            <person name="Jagtap S.S."/>
            <person name="Liu J.-J."/>
            <person name="Walukiewicz H.E."/>
            <person name="Pangilinan J."/>
            <person name="Lipzen A."/>
            <person name="Ahrendt S."/>
            <person name="Koriabine M."/>
            <person name="Cobaugh K."/>
            <person name="Salamov A."/>
            <person name="Yoshinaga Y."/>
            <person name="Ng V."/>
            <person name="Daum C."/>
            <person name="Grigoriev I.V."/>
            <person name="Slininger P.J."/>
            <person name="Dien B.S."/>
            <person name="Jin Y.-S."/>
            <person name="Rao C.V."/>
        </authorList>
    </citation>
    <scope>NUCLEOTIDE SEQUENCE</scope>
    <source>
        <strain evidence="2">NRRL Y-64009</strain>
    </source>
</reference>
<name>A0AAD7QNI8_9ASCO</name>
<organism evidence="2 3">
    <name type="scientific">Lipomyces tetrasporus</name>
    <dbReference type="NCBI Taxonomy" id="54092"/>
    <lineage>
        <taxon>Eukaryota</taxon>
        <taxon>Fungi</taxon>
        <taxon>Dikarya</taxon>
        <taxon>Ascomycota</taxon>
        <taxon>Saccharomycotina</taxon>
        <taxon>Lipomycetes</taxon>
        <taxon>Lipomycetales</taxon>
        <taxon>Lipomycetaceae</taxon>
        <taxon>Lipomyces</taxon>
    </lineage>
</organism>
<evidence type="ECO:0000313" key="2">
    <source>
        <dbReference type="EMBL" id="KAJ8098491.1"/>
    </source>
</evidence>
<dbReference type="RefSeq" id="XP_056041941.1">
    <property type="nucleotide sequence ID" value="XM_056188410.1"/>
</dbReference>
<evidence type="ECO:0000313" key="3">
    <source>
        <dbReference type="Proteomes" id="UP001217417"/>
    </source>
</evidence>
<accession>A0AAD7QNI8</accession>
<sequence>MLVGSSSVFFRLCQCVFCFLSLVPLASASLVLLALASLAFSLLLSLSHNLVTYFCCSRSDINRGGLPHRPAIC</sequence>
<dbReference type="GeneID" id="80883576"/>
<protein>
    <submittedName>
        <fullName evidence="2">Uncharacterized protein</fullName>
    </submittedName>
</protein>
<gene>
    <name evidence="2" type="ORF">POJ06DRAFT_259615</name>
</gene>
<proteinExistence type="predicted"/>